<dbReference type="Gene3D" id="2.60.40.2700">
    <property type="match status" value="5"/>
</dbReference>
<reference evidence="2 3" key="1">
    <citation type="submission" date="2015-11" db="EMBL/GenBank/DDBJ databases">
        <title>Genomic analysis of 38 Legionella species identifies large and diverse effector repertoires.</title>
        <authorList>
            <person name="Burstein D."/>
            <person name="Amaro F."/>
            <person name="Zusman T."/>
            <person name="Lifshitz Z."/>
            <person name="Cohen O."/>
            <person name="Gilbert J.A."/>
            <person name="Pupko T."/>
            <person name="Shuman H.A."/>
            <person name="Segal G."/>
        </authorList>
    </citation>
    <scope>NUCLEOTIDE SEQUENCE [LARGE SCALE GENOMIC DNA]</scope>
    <source>
        <strain evidence="2 3">Mt.St.Helens-9</strain>
    </source>
</reference>
<dbReference type="Pfam" id="PF00353">
    <property type="entry name" value="HemolysinCabind"/>
    <property type="match status" value="1"/>
</dbReference>
<evidence type="ECO:0000313" key="3">
    <source>
        <dbReference type="Proteomes" id="UP000054877"/>
    </source>
</evidence>
<evidence type="ECO:0008006" key="4">
    <source>
        <dbReference type="Google" id="ProtNLM"/>
    </source>
</evidence>
<evidence type="ECO:0000256" key="1">
    <source>
        <dbReference type="ARBA" id="ARBA00022837"/>
    </source>
</evidence>
<proteinExistence type="predicted"/>
<dbReference type="PATRIC" id="fig|452.5.peg.1756"/>
<evidence type="ECO:0000313" key="2">
    <source>
        <dbReference type="EMBL" id="KTD64079.1"/>
    </source>
</evidence>
<comment type="caution">
    <text evidence="2">The sequence shown here is derived from an EMBL/GenBank/DDBJ whole genome shotgun (WGS) entry which is preliminary data.</text>
</comment>
<keyword evidence="1" id="KW-0106">Calcium</keyword>
<gene>
    <name evidence="2" type="ORF">Lspi_1598</name>
</gene>
<dbReference type="SUPFAM" id="SSF51120">
    <property type="entry name" value="beta-Roll"/>
    <property type="match status" value="1"/>
</dbReference>
<dbReference type="OrthoDB" id="6089850at2"/>
<dbReference type="Proteomes" id="UP000054877">
    <property type="component" value="Unassembled WGS sequence"/>
</dbReference>
<dbReference type="InterPro" id="IPR011049">
    <property type="entry name" value="Serralysin-like_metalloprot_C"/>
</dbReference>
<keyword evidence="3" id="KW-1185">Reference proteome</keyword>
<organism evidence="2 3">
    <name type="scientific">Legionella spiritensis</name>
    <dbReference type="NCBI Taxonomy" id="452"/>
    <lineage>
        <taxon>Bacteria</taxon>
        <taxon>Pseudomonadati</taxon>
        <taxon>Pseudomonadota</taxon>
        <taxon>Gammaproteobacteria</taxon>
        <taxon>Legionellales</taxon>
        <taxon>Legionellaceae</taxon>
        <taxon>Legionella</taxon>
    </lineage>
</organism>
<dbReference type="RefSeq" id="WP_058483508.1">
    <property type="nucleotide sequence ID" value="NZ_CAAAII010000001.1"/>
</dbReference>
<name>A0A0W0Z5G4_LEGSP</name>
<dbReference type="EMBL" id="LNYX01000014">
    <property type="protein sequence ID" value="KTD64079.1"/>
    <property type="molecule type" value="Genomic_DNA"/>
</dbReference>
<dbReference type="STRING" id="452.Lspi_1598"/>
<dbReference type="InterPro" id="IPR001343">
    <property type="entry name" value="Hemolysn_Ca-bd"/>
</dbReference>
<accession>A0A0W0Z5G4</accession>
<dbReference type="Gene3D" id="2.150.10.10">
    <property type="entry name" value="Serralysin-like metalloprotease, C-terminal"/>
    <property type="match status" value="1"/>
</dbReference>
<dbReference type="GO" id="GO:0005509">
    <property type="term" value="F:calcium ion binding"/>
    <property type="evidence" value="ECO:0007669"/>
    <property type="project" value="InterPro"/>
</dbReference>
<dbReference type="AlphaFoldDB" id="A0A0W0Z5G4"/>
<protein>
    <recommendedName>
        <fullName evidence="4">Structural toxin protein RtxA</fullName>
    </recommendedName>
</protein>
<sequence>MSLFQFLQQLLAKLKALIEAILDRLDPDSVAIEGAAIQNEILTVDESDIDHDNGEPFTYQWLADGENIEGANTNSYALTQDDVGKQISLSLTYTNEQGDLVTLTSDATVAVANVNDEVTGALLVNGLAAQNETLVADTSDLADLDGLGAFNYQWYADGVAIDGATGATYELTQADVGKAFSVTVNYIDGFGAEESITSQATAPVANVNDAVTGEVIIQGTPAENQILAADASALGDIDGLGEFTYQWLADGAVIEGATGATYELTQADVGKSLTVTVSYIDGFGTAESVTSAATAAVENVNNAVTGEVVIQGIPAQYQILAADASALGDIDGLGEFTYQWLADGAVIEGATGATYELTQADVGKSFAVAVSYIDAFGAAESVTSAVTDAVANVNDAVTGDVVIQGTPAESQILTADASALGDIDGLGAFNYQWQADGIDIDGANADSYVLTQDDVGKVITVVVSYIDGFGTPENVASAATAPVIADVDLNVTDPSVVLLEADNIYVNNVLQDPGIETMRLSAQNDQLIVNDVINGLSVDMGGEDDLDIIDLRNITGVTYTASSNNLQDGNGNSLTVTNAEAFHLGLNGNTFVIDQGGDYNFIIDGNVHNANGPGLDNTIKMIEGTGETNVSFAFQDANPDNLPNGGQIQKLSLDMEFNNAGPNIDNVATLDFAEGSYSFNATAIEYALLAALLAQPEFLHVFFGELKINLTDSDADPIAGNVTAQVTGLRDQIIDTTNGDFSPLMTIQNSTGETGIADLTAIETSVNPNQSGLPFLSVNWVGDGKFSVNETIDASLSSTSLSNSHFFINFQELYLPGGNDNLLITTMGNNNFIDMGESLDDSDFDSLYLAGLSGTGANYDGGNNGLLTHGGNSMNVVNVEQIIGTTLNDVIIGDAGNNTIEGRQGADQLSGGGGNNTFAFGSNSGEDVINDYNLVNDSLLFKDGVQIQTLQIVGNDTVLDLGAGNKVTLIGVQVNDPMLLNIV</sequence>